<protein>
    <submittedName>
        <fullName evidence="2">Uncharacterized protein</fullName>
    </submittedName>
</protein>
<evidence type="ECO:0000313" key="2">
    <source>
        <dbReference type="EMBL" id="MQM28978.1"/>
    </source>
</evidence>
<organism evidence="2 3">
    <name type="scientific">Glycomyces albidus</name>
    <dbReference type="NCBI Taxonomy" id="2656774"/>
    <lineage>
        <taxon>Bacteria</taxon>
        <taxon>Bacillati</taxon>
        <taxon>Actinomycetota</taxon>
        <taxon>Actinomycetes</taxon>
        <taxon>Glycomycetales</taxon>
        <taxon>Glycomycetaceae</taxon>
        <taxon>Glycomyces</taxon>
    </lineage>
</organism>
<keyword evidence="3" id="KW-1185">Reference proteome</keyword>
<feature type="region of interest" description="Disordered" evidence="1">
    <location>
        <begin position="36"/>
        <end position="61"/>
    </location>
</feature>
<name>A0A6L5GGX9_9ACTN</name>
<evidence type="ECO:0000256" key="1">
    <source>
        <dbReference type="SAM" id="MobiDB-lite"/>
    </source>
</evidence>
<dbReference type="AlphaFoldDB" id="A0A6L5GGX9"/>
<reference evidence="2 3" key="1">
    <citation type="submission" date="2019-10" db="EMBL/GenBank/DDBJ databases">
        <title>Glycomyces albidus sp. nov., a novel actinomycete isolated from rhizosphere soil of wheat (Triticum aestivum L.).</title>
        <authorList>
            <person name="Qian L."/>
        </authorList>
    </citation>
    <scope>NUCLEOTIDE SEQUENCE [LARGE SCALE GENOMIC DNA]</scope>
    <source>
        <strain evidence="2 3">NEAU-7082</strain>
    </source>
</reference>
<gene>
    <name evidence="2" type="ORF">GFD30_25950</name>
</gene>
<dbReference type="EMBL" id="WIAO01000075">
    <property type="protein sequence ID" value="MQM28978.1"/>
    <property type="molecule type" value="Genomic_DNA"/>
</dbReference>
<proteinExistence type="predicted"/>
<comment type="caution">
    <text evidence="2">The sequence shown here is derived from an EMBL/GenBank/DDBJ whole genome shotgun (WGS) entry which is preliminary data.</text>
</comment>
<evidence type="ECO:0000313" key="3">
    <source>
        <dbReference type="Proteomes" id="UP000477750"/>
    </source>
</evidence>
<accession>A0A6L5GGX9</accession>
<dbReference type="Proteomes" id="UP000477750">
    <property type="component" value="Unassembled WGS sequence"/>
</dbReference>
<sequence length="61" mass="6912">MEEGTPDPELYEYATAHGVQAPADIDQRDKRSLFSVRFPPGSDTGTLEWDWWAPEDDQAES</sequence>